<feature type="region of interest" description="Disordered" evidence="1">
    <location>
        <begin position="428"/>
        <end position="623"/>
    </location>
</feature>
<feature type="compositionally biased region" description="Low complexity" evidence="1">
    <location>
        <begin position="672"/>
        <end position="707"/>
    </location>
</feature>
<accession>A0A5N5QTQ2</accession>
<dbReference type="PANTHER" id="PTHR12205:SF0">
    <property type="entry name" value="CENTROMERE_KINETOCHORE PROTEIN ZW10 HOMOLOG"/>
    <property type="match status" value="1"/>
</dbReference>
<feature type="compositionally biased region" description="Polar residues" evidence="1">
    <location>
        <begin position="787"/>
        <end position="800"/>
    </location>
</feature>
<feature type="compositionally biased region" description="Polar residues" evidence="1">
    <location>
        <begin position="749"/>
        <end position="760"/>
    </location>
</feature>
<sequence>MAFVVPKHLPRAAYGHGGGHGSSTSYAEPVLQKLAEATRESLTADQASKWVEELQKNIDETKVRVHRCIHKDLPTFEHHLTSARQIQSTLEEITEGADGLTDRVTSPQLGLLPTVLTTLSAHSTLAQATLDAQVLHNALVYLARCRDEFKALSTLVEDGHLPAAVRKADEAQSLVQSAPRPLERSAVMKDLLGVARVLGDRVQEQLGDAYSRAIAVTTFPTGVTVAVKPHVTIRDSNGVVTLSELFTSLNAPSLQERLGIFRKELLSRAVEVILTKPSRVVVSAHEATLTIDHAHSSDDGPFERAHEALQHAASLITFIHDMLFPSLPSKDMFATQLAGPLAQALVKNVLRPSIPRTGSLEGIPDFLKVSKHAAQVEESLFKMGLRSGDIREWAQSAPTHYERRRKEDLVQHVREAILEHDGRAVAVTRPIVRKEHDGKADEEEGDPWGLEQSVPADLPKPKAQTQPLTPPADPYTIGEPNPSSPPENTEADGWGFDDEEPESAEPAKPHGTAPPQGDTSEDEPDVEVYARTSQSEGATSERSGGTSHPTELLSAPHSDAEVVNATQSSEESDPWDDPWGEQEEEAKAGKQEPAPTSPSKSPAPTVSPTKAPESLASLKPAPQEMISPVMLNAAPAVVETPPSPAPKTPAPRVARGLERFAQKNRGSPSPTPSKFSSPVVSNSPSVPFPPASATQASSPSSSASPSKPNAPLPNPQMSPPKRYATPPAPFSASEAPKIAAPVTPAMRRAQQQSNLTSQRPASPLGATHTHPAHGTSGSSPATSPTSNRRNMLQQDNQSSVGSASGLFGPGGGHPRYEDVRGGYAGSDVGSQVGSQVGIQARPESPVRKPETAAAKEDPTTETYMVSKKAQNILALAEDALKEGKELVTSNLFPLGTSPAPGTLVLGCIPSFFDLFRALVPVAHGAPMAASAGIAMRFSNDCIYLSEEIAHIIKGVPVGVVGDAVRPKLLDTQGKLRVMGETWFEEVLENEKRAIADYLEPTEGFTNLQDQARYQECRRAVTRCTQAVAKFSRDTKLVLSVAKYYLALSTLVEDILSRVTEDILAMHDIPKNESHRLHGICKLMHSFEALFVPDGEAVRFPIVLTTRSEPNAPQASMVTQYVPSWFKYSYLSELLEASLADIRHLFSIGALIDFAEEDLAHLIRALFSDSPKRQELIDRVLAGHPARA</sequence>
<dbReference type="GO" id="GO:0005737">
    <property type="term" value="C:cytoplasm"/>
    <property type="evidence" value="ECO:0007669"/>
    <property type="project" value="GOC"/>
</dbReference>
<dbReference type="InterPro" id="IPR048344">
    <property type="entry name" value="Zw10_middle"/>
</dbReference>
<dbReference type="EMBL" id="SSOP01000014">
    <property type="protein sequence ID" value="KAB5594933.1"/>
    <property type="molecule type" value="Genomic_DNA"/>
</dbReference>
<gene>
    <name evidence="4" type="ORF">CTheo_1566</name>
</gene>
<feature type="compositionally biased region" description="Basic and acidic residues" evidence="1">
    <location>
        <begin position="844"/>
        <end position="858"/>
    </location>
</feature>
<feature type="compositionally biased region" description="Pro residues" evidence="1">
    <location>
        <begin position="708"/>
        <end position="718"/>
    </location>
</feature>
<feature type="domain" description="Centromere/kinetochore protein zw10 middle" evidence="2">
    <location>
        <begin position="239"/>
        <end position="415"/>
    </location>
</feature>
<dbReference type="GO" id="GO:1990423">
    <property type="term" value="C:RZZ complex"/>
    <property type="evidence" value="ECO:0007669"/>
    <property type="project" value="TreeGrafter"/>
</dbReference>
<dbReference type="Pfam" id="PF20665">
    <property type="entry name" value="Zw10_middle"/>
    <property type="match status" value="1"/>
</dbReference>
<dbReference type="Pfam" id="PF22766">
    <property type="entry name" value="ZW10_C2"/>
    <property type="match status" value="1"/>
</dbReference>
<dbReference type="OrthoDB" id="534815at2759"/>
<dbReference type="AlphaFoldDB" id="A0A5N5QTQ2"/>
<dbReference type="GO" id="GO:0007094">
    <property type="term" value="P:mitotic spindle assembly checkpoint signaling"/>
    <property type="evidence" value="ECO:0007669"/>
    <property type="project" value="TreeGrafter"/>
</dbReference>
<feature type="compositionally biased region" description="Acidic residues" evidence="1">
    <location>
        <begin position="570"/>
        <end position="584"/>
    </location>
</feature>
<dbReference type="InterPro" id="IPR046362">
    <property type="entry name" value="Zw10/DSL1_C_sf"/>
</dbReference>
<name>A0A5N5QTQ2_9AGAM</name>
<evidence type="ECO:0000313" key="4">
    <source>
        <dbReference type="EMBL" id="KAB5594933.1"/>
    </source>
</evidence>
<feature type="compositionally biased region" description="Polar residues" evidence="1">
    <location>
        <begin position="828"/>
        <end position="837"/>
    </location>
</feature>
<feature type="domain" description="ZW10 C-terminal helical" evidence="3">
    <location>
        <begin position="1019"/>
        <end position="1179"/>
    </location>
</feature>
<evidence type="ECO:0000313" key="5">
    <source>
        <dbReference type="Proteomes" id="UP000383932"/>
    </source>
</evidence>
<feature type="compositionally biased region" description="Low complexity" evidence="1">
    <location>
        <begin position="591"/>
        <end position="610"/>
    </location>
</feature>
<feature type="region of interest" description="Disordered" evidence="1">
    <location>
        <begin position="637"/>
        <end position="859"/>
    </location>
</feature>
<feature type="compositionally biased region" description="Polar residues" evidence="1">
    <location>
        <begin position="531"/>
        <end position="549"/>
    </location>
</feature>
<evidence type="ECO:0000259" key="3">
    <source>
        <dbReference type="Pfam" id="PF22766"/>
    </source>
</evidence>
<keyword evidence="5" id="KW-1185">Reference proteome</keyword>
<proteinExistence type="predicted"/>
<dbReference type="Proteomes" id="UP000383932">
    <property type="component" value="Unassembled WGS sequence"/>
</dbReference>
<feature type="compositionally biased region" description="Low complexity" evidence="1">
    <location>
        <begin position="774"/>
        <end position="786"/>
    </location>
</feature>
<dbReference type="PANTHER" id="PTHR12205">
    <property type="entry name" value="CENTROMERE/KINETOCHORE PROTEIN ZW10"/>
    <property type="match status" value="1"/>
</dbReference>
<evidence type="ECO:0000259" key="2">
    <source>
        <dbReference type="Pfam" id="PF20665"/>
    </source>
</evidence>
<reference evidence="4 5" key="1">
    <citation type="journal article" date="2019" name="Fungal Biol. Biotechnol.">
        <title>Draft genome sequence of fastidious pathogen Ceratobasidium theobromae, which causes vascular-streak dieback in Theobroma cacao.</title>
        <authorList>
            <person name="Ali S.S."/>
            <person name="Asman A."/>
            <person name="Shao J."/>
            <person name="Firmansyah A.P."/>
            <person name="Susilo A.W."/>
            <person name="Rosmana A."/>
            <person name="McMahon P."/>
            <person name="Junaid M."/>
            <person name="Guest D."/>
            <person name="Kheng T.Y."/>
            <person name="Meinhardt L.W."/>
            <person name="Bailey B.A."/>
        </authorList>
    </citation>
    <scope>NUCLEOTIDE SEQUENCE [LARGE SCALE GENOMIC DNA]</scope>
    <source>
        <strain evidence="4 5">CT2</strain>
    </source>
</reference>
<protein>
    <submittedName>
        <fullName evidence="4">Centromere/kinetochore protein</fullName>
    </submittedName>
</protein>
<organism evidence="4 5">
    <name type="scientific">Ceratobasidium theobromae</name>
    <dbReference type="NCBI Taxonomy" id="1582974"/>
    <lineage>
        <taxon>Eukaryota</taxon>
        <taxon>Fungi</taxon>
        <taxon>Dikarya</taxon>
        <taxon>Basidiomycota</taxon>
        <taxon>Agaricomycotina</taxon>
        <taxon>Agaricomycetes</taxon>
        <taxon>Cantharellales</taxon>
        <taxon>Ceratobasidiaceae</taxon>
        <taxon>Ceratobasidium</taxon>
    </lineage>
</organism>
<dbReference type="InterPro" id="IPR055148">
    <property type="entry name" value="ZW10_C_2"/>
</dbReference>
<evidence type="ECO:0000256" key="1">
    <source>
        <dbReference type="SAM" id="MobiDB-lite"/>
    </source>
</evidence>
<dbReference type="GO" id="GO:0006888">
    <property type="term" value="P:endoplasmic reticulum to Golgi vesicle-mediated transport"/>
    <property type="evidence" value="ECO:0007669"/>
    <property type="project" value="TreeGrafter"/>
</dbReference>
<dbReference type="Gene3D" id="1.10.357.150">
    <property type="match status" value="1"/>
</dbReference>
<comment type="caution">
    <text evidence="4">The sequence shown here is derived from an EMBL/GenBank/DDBJ whole genome shotgun (WGS) entry which is preliminary data.</text>
</comment>